<dbReference type="SMART" id="SM00315">
    <property type="entry name" value="RGS"/>
    <property type="match status" value="1"/>
</dbReference>
<dbReference type="PRINTS" id="PR01301">
    <property type="entry name" value="RGSPROTEIN"/>
</dbReference>
<dbReference type="SUPFAM" id="SSF46785">
    <property type="entry name" value="Winged helix' DNA-binding domain"/>
    <property type="match status" value="1"/>
</dbReference>
<dbReference type="SUPFAM" id="SSF48097">
    <property type="entry name" value="Regulator of G-protein signaling, RGS"/>
    <property type="match status" value="1"/>
</dbReference>
<dbReference type="FunFam" id="1.10.1240.60:FF:000001">
    <property type="entry name" value="Regulator of G-protein signaling 6"/>
    <property type="match status" value="1"/>
</dbReference>
<protein>
    <submittedName>
        <fullName evidence="5">Regulator of G protein signaling 7</fullName>
    </submittedName>
</protein>
<feature type="transmembrane region" description="Helical" evidence="2">
    <location>
        <begin position="213"/>
        <end position="233"/>
    </location>
</feature>
<dbReference type="SMART" id="SM01224">
    <property type="entry name" value="G_gamma"/>
    <property type="match status" value="1"/>
</dbReference>
<evidence type="ECO:0000256" key="1">
    <source>
        <dbReference type="ARBA" id="ARBA00022700"/>
    </source>
</evidence>
<dbReference type="InterPro" id="IPR047016">
    <property type="entry name" value="RGS6/7/9/11"/>
</dbReference>
<dbReference type="SMART" id="SM00049">
    <property type="entry name" value="DEP"/>
    <property type="match status" value="1"/>
</dbReference>
<evidence type="ECO:0000313" key="5">
    <source>
        <dbReference type="Ensembl" id="ENSEBUP00000023099.1"/>
    </source>
</evidence>
<dbReference type="PROSITE" id="PS50132">
    <property type="entry name" value="RGS"/>
    <property type="match status" value="1"/>
</dbReference>
<dbReference type="InterPro" id="IPR036284">
    <property type="entry name" value="GGL_sf"/>
</dbReference>
<evidence type="ECO:0000259" key="3">
    <source>
        <dbReference type="PROSITE" id="PS50132"/>
    </source>
</evidence>
<dbReference type="InterPro" id="IPR040759">
    <property type="entry name" value="RGS_DHEX"/>
</dbReference>
<dbReference type="Gene3D" id="1.10.10.10">
    <property type="entry name" value="Winged helix-like DNA-binding domain superfamily/Winged helix DNA-binding domain"/>
    <property type="match status" value="1"/>
</dbReference>
<dbReference type="Pfam" id="PF00610">
    <property type="entry name" value="DEP"/>
    <property type="match status" value="1"/>
</dbReference>
<dbReference type="InterPro" id="IPR044926">
    <property type="entry name" value="RGS_subdomain_2"/>
</dbReference>
<dbReference type="Gene3D" id="1.10.167.10">
    <property type="entry name" value="Regulator of G-protein Signalling 4, domain 2"/>
    <property type="match status" value="1"/>
</dbReference>
<keyword evidence="2" id="KW-0812">Transmembrane</keyword>
<dbReference type="Pfam" id="PF00615">
    <property type="entry name" value="RGS"/>
    <property type="match status" value="1"/>
</dbReference>
<keyword evidence="2" id="KW-1133">Transmembrane helix</keyword>
<dbReference type="InterPro" id="IPR047017">
    <property type="entry name" value="RGS6/7/9/11_DHEX_sf"/>
</dbReference>
<evidence type="ECO:0000259" key="4">
    <source>
        <dbReference type="PROSITE" id="PS50186"/>
    </source>
</evidence>
<dbReference type="Pfam" id="PF18148">
    <property type="entry name" value="RGS_DHEX"/>
    <property type="match status" value="1"/>
</dbReference>
<dbReference type="GeneTree" id="ENSGT00940000156661"/>
<dbReference type="CDD" id="cd04450">
    <property type="entry name" value="DEP_RGS7-like"/>
    <property type="match status" value="1"/>
</dbReference>
<keyword evidence="2" id="KW-0472">Membrane</keyword>
<dbReference type="AlphaFoldDB" id="A0A8C4R2A6"/>
<reference evidence="5" key="1">
    <citation type="submission" date="2025-08" db="UniProtKB">
        <authorList>
            <consortium name="Ensembl"/>
        </authorList>
    </citation>
    <scope>IDENTIFICATION</scope>
</reference>
<dbReference type="PANTHER" id="PTHR45746:SF6">
    <property type="entry name" value="LP21163P"/>
    <property type="match status" value="1"/>
</dbReference>
<dbReference type="FunFam" id="1.10.10.10:FF:000162">
    <property type="entry name" value="Regulator of G-protein signaling 6"/>
    <property type="match status" value="1"/>
</dbReference>
<dbReference type="PANTHER" id="PTHR45746">
    <property type="entry name" value="LP21163P"/>
    <property type="match status" value="1"/>
</dbReference>
<dbReference type="GO" id="GO:0009968">
    <property type="term" value="P:negative regulation of signal transduction"/>
    <property type="evidence" value="ECO:0007669"/>
    <property type="project" value="UniProtKB-KW"/>
</dbReference>
<sequence length="531" mass="61858">PRSPLRVTTYMESIVHHMQDEDMGVSVRTVKSFLSKVPSVFTGADIVHWLMKNLNIDEPAEALRLGSQLAAHGYFFPISDHLLTLKDDNTFYRFQTPYFWPSNLWEPENIDYAVFLCKRTLNNKARVDLADYEVESLTRLQRTYAFKWEFIVMQAESQARIDRKHDKMERKVTESQERAFWDVHRPLPGCVNTTDVDIKKSYRIKNPNRMRKVKATIIFFCFALEIIVKFLAIDLYHRSLLLCMFYHRSLISHSEQYADYDPFLTPPEPSNPWLSEDSAFWDLASRKEPSQQRVRRWGFSLDELLRDPMGRECFLKFLESEFSCENLQFWLAVQDLKSRPATEVPSLVEIIWREFLAPGAGNAINLDSHTFEHTAQNIKEDGRHSFDDAQEHIYMLMKNDSYARFLRSNAYQELFVTRKKVRLIVVVMTTDLLKDTKMKLCLQICTTQLASGEQNPCKDAEKLFTYTHTCKSWQDSFEVLALAFKLGSLDSNLHPSLNCYLVFAMQVEASMCVSSAHRWDVKPDYPSASTG</sequence>
<keyword evidence="6" id="KW-1185">Reference proteome</keyword>
<dbReference type="InterPro" id="IPR016137">
    <property type="entry name" value="RGS"/>
</dbReference>
<dbReference type="FunFam" id="1.10.167.10:FF:000001">
    <property type="entry name" value="Putative regulator of g-protein signaling 12"/>
    <property type="match status" value="1"/>
</dbReference>
<evidence type="ECO:0000313" key="6">
    <source>
        <dbReference type="Proteomes" id="UP000694388"/>
    </source>
</evidence>
<feature type="domain" description="RGS" evidence="3">
    <location>
        <begin position="300"/>
        <end position="415"/>
    </location>
</feature>
<dbReference type="PROSITE" id="PS50186">
    <property type="entry name" value="DEP"/>
    <property type="match status" value="1"/>
</dbReference>
<reference evidence="5" key="2">
    <citation type="submission" date="2025-09" db="UniProtKB">
        <authorList>
            <consortium name="Ensembl"/>
        </authorList>
    </citation>
    <scope>IDENTIFICATION</scope>
</reference>
<feature type="domain" description="DEP" evidence="4">
    <location>
        <begin position="21"/>
        <end position="96"/>
    </location>
</feature>
<dbReference type="GO" id="GO:0005737">
    <property type="term" value="C:cytoplasm"/>
    <property type="evidence" value="ECO:0007669"/>
    <property type="project" value="TreeGrafter"/>
</dbReference>
<dbReference type="InterPro" id="IPR036388">
    <property type="entry name" value="WH-like_DNA-bd_sf"/>
</dbReference>
<dbReference type="GO" id="GO:0008277">
    <property type="term" value="P:regulation of G protein-coupled receptor signaling pathway"/>
    <property type="evidence" value="ECO:0007669"/>
    <property type="project" value="InterPro"/>
</dbReference>
<dbReference type="Ensembl" id="ENSEBUT00000023674.1">
    <property type="protein sequence ID" value="ENSEBUP00000023099.1"/>
    <property type="gene ID" value="ENSEBUG00000014218.1"/>
</dbReference>
<dbReference type="Proteomes" id="UP000694388">
    <property type="component" value="Unplaced"/>
</dbReference>
<dbReference type="GO" id="GO:0005096">
    <property type="term" value="F:GTPase activator activity"/>
    <property type="evidence" value="ECO:0007669"/>
    <property type="project" value="TreeGrafter"/>
</dbReference>
<accession>A0A8C4R2A6</accession>
<dbReference type="GO" id="GO:0035556">
    <property type="term" value="P:intracellular signal transduction"/>
    <property type="evidence" value="ECO:0007669"/>
    <property type="project" value="InterPro"/>
</dbReference>
<dbReference type="InterPro" id="IPR036305">
    <property type="entry name" value="RGS_sf"/>
</dbReference>
<dbReference type="SUPFAM" id="SSF48670">
    <property type="entry name" value="Transducin (heterotrimeric G protein), gamma chain"/>
    <property type="match status" value="1"/>
</dbReference>
<dbReference type="GO" id="GO:0007186">
    <property type="term" value="P:G protein-coupled receptor signaling pathway"/>
    <property type="evidence" value="ECO:0007669"/>
    <property type="project" value="InterPro"/>
</dbReference>
<proteinExistence type="predicted"/>
<dbReference type="Gene3D" id="1.10.1240.60">
    <property type="match status" value="1"/>
</dbReference>
<organism evidence="5 6">
    <name type="scientific">Eptatretus burgeri</name>
    <name type="common">Inshore hagfish</name>
    <dbReference type="NCBI Taxonomy" id="7764"/>
    <lineage>
        <taxon>Eukaryota</taxon>
        <taxon>Metazoa</taxon>
        <taxon>Chordata</taxon>
        <taxon>Craniata</taxon>
        <taxon>Vertebrata</taxon>
        <taxon>Cyclostomata</taxon>
        <taxon>Myxini</taxon>
        <taxon>Myxiniformes</taxon>
        <taxon>Myxinidae</taxon>
        <taxon>Eptatretinae</taxon>
        <taxon>Eptatretus</taxon>
    </lineage>
</organism>
<dbReference type="GO" id="GO:0043005">
    <property type="term" value="C:neuron projection"/>
    <property type="evidence" value="ECO:0007669"/>
    <property type="project" value="TreeGrafter"/>
</dbReference>
<dbReference type="InterPro" id="IPR015898">
    <property type="entry name" value="G-protein_gamma-like_dom"/>
</dbReference>
<dbReference type="InterPro" id="IPR000591">
    <property type="entry name" value="DEP_dom"/>
</dbReference>
<evidence type="ECO:0000256" key="2">
    <source>
        <dbReference type="SAM" id="Phobius"/>
    </source>
</evidence>
<keyword evidence="1" id="KW-0734">Signal transduction inhibitor</keyword>
<name>A0A8C4R2A6_EPTBU</name>
<dbReference type="InterPro" id="IPR036390">
    <property type="entry name" value="WH_DNA-bd_sf"/>
</dbReference>